<sequence>MKHILNQKVSDLAVKNFAILQFFIEHQIDFYCEGNLSLEEAIKKSDLDQKEILSQIEEINKQDALNYSVDIENWPLDLLADYIQKTHHKFTEEALVELKDKVDAFIADSSGDQKMTIVDFKVKLNLLAKELGGHMKKEELILFPFIRKMVSARKELEAPRFGTVQKPIDMMIHEHDTAFQLLVEIRKLFNDYKIESDMNSECENIVLKMKCLDCDLQHHLHLENNILFPKTVELEKNKVTS</sequence>
<keyword evidence="3" id="KW-0479">Metal-binding</keyword>
<dbReference type="PANTHER" id="PTHR36438">
    <property type="entry name" value="IRON-SULFUR CLUSTER REPAIR PROTEIN YTFE"/>
    <property type="match status" value="1"/>
</dbReference>
<name>A0A2I0R3Z5_9FLAO</name>
<dbReference type="Gene3D" id="1.20.120.520">
    <property type="entry name" value="nmb1532 protein domain like"/>
    <property type="match status" value="1"/>
</dbReference>
<dbReference type="PANTHER" id="PTHR36438:SF1">
    <property type="entry name" value="IRON-SULFUR CLUSTER REPAIR PROTEIN YTFE"/>
    <property type="match status" value="1"/>
</dbReference>
<comment type="subcellular location">
    <subcellularLocation>
        <location evidence="1">Cytoplasm</location>
    </subcellularLocation>
</comment>
<dbReference type="InterPro" id="IPR019903">
    <property type="entry name" value="RIC_family"/>
</dbReference>
<keyword evidence="7" id="KW-1185">Reference proteome</keyword>
<evidence type="ECO:0000256" key="1">
    <source>
        <dbReference type="ARBA" id="ARBA00004496"/>
    </source>
</evidence>
<comment type="caution">
    <text evidence="6">The sequence shown here is derived from an EMBL/GenBank/DDBJ whole genome shotgun (WGS) entry which is preliminary data.</text>
</comment>
<evidence type="ECO:0000256" key="4">
    <source>
        <dbReference type="ARBA" id="ARBA00023004"/>
    </source>
</evidence>
<feature type="domain" description="Hemerythrin-like" evidence="5">
    <location>
        <begin position="83"/>
        <end position="230"/>
    </location>
</feature>
<organism evidence="6 7">
    <name type="scientific">Brumimicrobium salinarum</name>
    <dbReference type="NCBI Taxonomy" id="2058658"/>
    <lineage>
        <taxon>Bacteria</taxon>
        <taxon>Pseudomonadati</taxon>
        <taxon>Bacteroidota</taxon>
        <taxon>Flavobacteriia</taxon>
        <taxon>Flavobacteriales</taxon>
        <taxon>Crocinitomicaceae</taxon>
        <taxon>Brumimicrobium</taxon>
    </lineage>
</organism>
<dbReference type="InterPro" id="IPR012312">
    <property type="entry name" value="Hemerythrin-like"/>
</dbReference>
<dbReference type="Pfam" id="PF04405">
    <property type="entry name" value="ScdA_N"/>
    <property type="match status" value="1"/>
</dbReference>
<evidence type="ECO:0000259" key="5">
    <source>
        <dbReference type="Pfam" id="PF01814"/>
    </source>
</evidence>
<dbReference type="GO" id="GO:0005737">
    <property type="term" value="C:cytoplasm"/>
    <property type="evidence" value="ECO:0007669"/>
    <property type="project" value="UniProtKB-SubCell"/>
</dbReference>
<evidence type="ECO:0000313" key="7">
    <source>
        <dbReference type="Proteomes" id="UP000236654"/>
    </source>
</evidence>
<dbReference type="OrthoDB" id="9797132at2"/>
<protein>
    <submittedName>
        <fullName evidence="6">Iron-sulfur cluster repair di-iron protein</fullName>
    </submittedName>
</protein>
<dbReference type="AlphaFoldDB" id="A0A2I0R3Z5"/>
<dbReference type="RefSeq" id="WP_101334080.1">
    <property type="nucleotide sequence ID" value="NZ_PJNI01000005.1"/>
</dbReference>
<evidence type="ECO:0000313" key="6">
    <source>
        <dbReference type="EMBL" id="PKR81120.1"/>
    </source>
</evidence>
<dbReference type="Pfam" id="PF01814">
    <property type="entry name" value="Hemerythrin"/>
    <property type="match status" value="1"/>
</dbReference>
<dbReference type="EMBL" id="PJNI01000005">
    <property type="protein sequence ID" value="PKR81120.1"/>
    <property type="molecule type" value="Genomic_DNA"/>
</dbReference>
<keyword evidence="4" id="KW-0408">Iron</keyword>
<dbReference type="GO" id="GO:0046872">
    <property type="term" value="F:metal ion binding"/>
    <property type="evidence" value="ECO:0007669"/>
    <property type="project" value="UniProtKB-KW"/>
</dbReference>
<evidence type="ECO:0000256" key="2">
    <source>
        <dbReference type="ARBA" id="ARBA00022490"/>
    </source>
</evidence>
<keyword evidence="2" id="KW-0963">Cytoplasm</keyword>
<reference evidence="6 7" key="1">
    <citation type="submission" date="2017-12" db="EMBL/GenBank/DDBJ databases">
        <title>The draft genome sequence of Brumimicrobium saltpan LHR20.</title>
        <authorList>
            <person name="Do Z.-J."/>
            <person name="Luo H.-R."/>
        </authorList>
    </citation>
    <scope>NUCLEOTIDE SEQUENCE [LARGE SCALE GENOMIC DNA]</scope>
    <source>
        <strain evidence="6 7">LHR20</strain>
    </source>
</reference>
<dbReference type="Proteomes" id="UP000236654">
    <property type="component" value="Unassembled WGS sequence"/>
</dbReference>
<evidence type="ECO:0000256" key="3">
    <source>
        <dbReference type="ARBA" id="ARBA00022723"/>
    </source>
</evidence>
<proteinExistence type="predicted"/>
<gene>
    <name evidence="6" type="ORF">CW751_05930</name>
</gene>
<accession>A0A2I0R3Z5</accession>